<comment type="similarity">
    <text evidence="2">Belongs to the SusD family.</text>
</comment>
<protein>
    <submittedName>
        <fullName evidence="8">RagB/SusD family nutrient uptake outer membrane protein</fullName>
    </submittedName>
</protein>
<proteinExistence type="inferred from homology"/>
<evidence type="ECO:0000256" key="3">
    <source>
        <dbReference type="ARBA" id="ARBA00022729"/>
    </source>
</evidence>
<keyword evidence="3" id="KW-0732">Signal</keyword>
<dbReference type="CDD" id="cd08977">
    <property type="entry name" value="SusD"/>
    <property type="match status" value="1"/>
</dbReference>
<dbReference type="Proteomes" id="UP000260814">
    <property type="component" value="Unassembled WGS sequence"/>
</dbReference>
<name>A0A3E4ZB85_9BACT</name>
<keyword evidence="4" id="KW-0472">Membrane</keyword>
<evidence type="ECO:0000313" key="11">
    <source>
        <dbReference type="Proteomes" id="UP000283485"/>
    </source>
</evidence>
<evidence type="ECO:0000259" key="7">
    <source>
        <dbReference type="Pfam" id="PF14322"/>
    </source>
</evidence>
<dbReference type="EMBL" id="QRHQ01000018">
    <property type="protein sequence ID" value="RHF89841.1"/>
    <property type="molecule type" value="Genomic_DNA"/>
</dbReference>
<sequence>MKKILSIITVFASLTFASCEDFLTEEVRGKQNLDTYFSTAEECQAYLTGCYQSITFGDWWQTNTVWLLSEMCSDDAWMGNTSQDQTDYISLAHYRGNGASNGVISNFWQYRYKGIARCNVAIDRIPNAGLEDAALQERLIAEARFLRGYFYFELARNFGGVPLLTHFMMPEEVIGIKRSSLEDTYKFIEDDLKAAAEILPKRSEYAPADLGRATSGAALGLLGKVYLYQEKWQEAHDVLQKLVKESGYSGEDSQTDEYDLLPEFGQVWDCNHDNSIESLFEVQYQYHESLGVGGSLSTVTGARNSGAALGDGWCWCQPTANLEAAYGEDDIRRQWTIISSGCTEIVGETAEDFAKILKDNKGTITDHAKLAEQYGWDPNCLIINPVAHKSGRIIRKYYIPLNDRPENFYQTKSPLNHRILRYADVLLMYAEACNELGDDTHAQAALNKVRNRVNLAPVTSTGTALRDAIRHERRLELAFEQNRLYDIRRWKDDSGTPLIASILGPNGSFVRWNTEEATRDPFEWNNQGEDSNKGISFDVNRDLIFPIPLYEITMSGGSIEQNPGWN</sequence>
<comment type="subcellular location">
    <subcellularLocation>
        <location evidence="1">Cell outer membrane</location>
    </subcellularLocation>
</comment>
<evidence type="ECO:0000313" key="10">
    <source>
        <dbReference type="Proteomes" id="UP000260814"/>
    </source>
</evidence>
<dbReference type="InterPro" id="IPR012944">
    <property type="entry name" value="SusD_RagB_dom"/>
</dbReference>
<dbReference type="SUPFAM" id="SSF48452">
    <property type="entry name" value="TPR-like"/>
    <property type="match status" value="1"/>
</dbReference>
<evidence type="ECO:0000256" key="2">
    <source>
        <dbReference type="ARBA" id="ARBA00006275"/>
    </source>
</evidence>
<dbReference type="EMBL" id="QSTW01000004">
    <property type="protein sequence ID" value="RGM92276.1"/>
    <property type="molecule type" value="Genomic_DNA"/>
</dbReference>
<feature type="domain" description="SusD-like N-terminal" evidence="7">
    <location>
        <begin position="33"/>
        <end position="227"/>
    </location>
</feature>
<evidence type="ECO:0000256" key="5">
    <source>
        <dbReference type="ARBA" id="ARBA00023237"/>
    </source>
</evidence>
<dbReference type="AlphaFoldDB" id="A0A3E4ZB85"/>
<dbReference type="Pfam" id="PF07980">
    <property type="entry name" value="SusD_RagB"/>
    <property type="match status" value="1"/>
</dbReference>
<dbReference type="InterPro" id="IPR011990">
    <property type="entry name" value="TPR-like_helical_dom_sf"/>
</dbReference>
<reference evidence="10 11" key="1">
    <citation type="submission" date="2018-08" db="EMBL/GenBank/DDBJ databases">
        <title>A genome reference for cultivated species of the human gut microbiota.</title>
        <authorList>
            <person name="Zou Y."/>
            <person name="Xue W."/>
            <person name="Luo G."/>
        </authorList>
    </citation>
    <scope>NUCLEOTIDE SEQUENCE [LARGE SCALE GENOMIC DNA]</scope>
    <source>
        <strain evidence="9 11">AM23-23</strain>
        <strain evidence="8 10">OM06-2</strain>
    </source>
</reference>
<dbReference type="GO" id="GO:0009279">
    <property type="term" value="C:cell outer membrane"/>
    <property type="evidence" value="ECO:0007669"/>
    <property type="project" value="UniProtKB-SubCell"/>
</dbReference>
<keyword evidence="5" id="KW-0998">Cell outer membrane</keyword>
<dbReference type="PROSITE" id="PS51257">
    <property type="entry name" value="PROKAR_LIPOPROTEIN"/>
    <property type="match status" value="1"/>
</dbReference>
<dbReference type="Proteomes" id="UP000283485">
    <property type="component" value="Unassembled WGS sequence"/>
</dbReference>
<gene>
    <name evidence="9" type="ORF">DW653_09965</name>
    <name evidence="8" type="ORF">DXB87_04985</name>
</gene>
<comment type="caution">
    <text evidence="8">The sequence shown here is derived from an EMBL/GenBank/DDBJ whole genome shotgun (WGS) entry which is preliminary data.</text>
</comment>
<dbReference type="Pfam" id="PF14322">
    <property type="entry name" value="SusD-like_3"/>
    <property type="match status" value="1"/>
</dbReference>
<evidence type="ECO:0000256" key="4">
    <source>
        <dbReference type="ARBA" id="ARBA00023136"/>
    </source>
</evidence>
<feature type="domain" description="RagB/SusD" evidence="6">
    <location>
        <begin position="324"/>
        <end position="565"/>
    </location>
</feature>
<dbReference type="Gene3D" id="1.25.40.390">
    <property type="match status" value="1"/>
</dbReference>
<dbReference type="InterPro" id="IPR033985">
    <property type="entry name" value="SusD-like_N"/>
</dbReference>
<dbReference type="RefSeq" id="WP_117701069.1">
    <property type="nucleotide sequence ID" value="NZ_CAJLCU010000001.1"/>
</dbReference>
<organism evidence="8 10">
    <name type="scientific">Phocaeicola plebeius</name>
    <dbReference type="NCBI Taxonomy" id="310297"/>
    <lineage>
        <taxon>Bacteria</taxon>
        <taxon>Pseudomonadati</taxon>
        <taxon>Bacteroidota</taxon>
        <taxon>Bacteroidia</taxon>
        <taxon>Bacteroidales</taxon>
        <taxon>Bacteroidaceae</taxon>
        <taxon>Phocaeicola</taxon>
    </lineage>
</organism>
<evidence type="ECO:0000313" key="8">
    <source>
        <dbReference type="EMBL" id="RGM92276.1"/>
    </source>
</evidence>
<evidence type="ECO:0000313" key="9">
    <source>
        <dbReference type="EMBL" id="RHF89841.1"/>
    </source>
</evidence>
<evidence type="ECO:0000256" key="1">
    <source>
        <dbReference type="ARBA" id="ARBA00004442"/>
    </source>
</evidence>
<accession>A0A3E4ZB85</accession>
<evidence type="ECO:0000259" key="6">
    <source>
        <dbReference type="Pfam" id="PF07980"/>
    </source>
</evidence>